<dbReference type="KEGG" id="mew:MSWAN_1877"/>
<proteinExistence type="predicted"/>
<protein>
    <submittedName>
        <fullName evidence="2">Efflux pump antibiotic resistance protein</fullName>
    </submittedName>
</protein>
<dbReference type="AlphaFoldDB" id="F6D5E5"/>
<feature type="transmembrane region" description="Helical" evidence="1">
    <location>
        <begin position="38"/>
        <end position="59"/>
    </location>
</feature>
<evidence type="ECO:0000313" key="2">
    <source>
        <dbReference type="EMBL" id="AEG18886.1"/>
    </source>
</evidence>
<feature type="transmembrane region" description="Helical" evidence="1">
    <location>
        <begin position="107"/>
        <end position="125"/>
    </location>
</feature>
<keyword evidence="1" id="KW-0812">Transmembrane</keyword>
<dbReference type="RefSeq" id="WP_013826385.1">
    <property type="nucleotide sequence ID" value="NC_015574.1"/>
</dbReference>
<dbReference type="eggNOG" id="arCOG00142">
    <property type="taxonomic scope" value="Archaea"/>
</dbReference>
<dbReference type="HOGENOM" id="CLU_1801723_0_0_2"/>
<gene>
    <name evidence="2" type="ordered locus">MSWAN_1877</name>
</gene>
<keyword evidence="1" id="KW-1133">Transmembrane helix</keyword>
<organism evidence="2 3">
    <name type="scientific">Methanobacterium paludis (strain DSM 25820 / JCM 18151 / SWAN1)</name>
    <dbReference type="NCBI Taxonomy" id="868131"/>
    <lineage>
        <taxon>Archaea</taxon>
        <taxon>Methanobacteriati</taxon>
        <taxon>Methanobacteriota</taxon>
        <taxon>Methanomada group</taxon>
        <taxon>Methanobacteria</taxon>
        <taxon>Methanobacteriales</taxon>
        <taxon>Methanobacteriaceae</taxon>
        <taxon>Methanobacterium</taxon>
    </lineage>
</organism>
<dbReference type="InterPro" id="IPR036259">
    <property type="entry name" value="MFS_trans_sf"/>
</dbReference>
<keyword evidence="3" id="KW-1185">Reference proteome</keyword>
<reference evidence="2 3" key="1">
    <citation type="journal article" date="2014" name="Int. J. Syst. Evol. Microbiol.">
        <title>Methanobacterium paludis sp. nov. and a novel strain of Methanobacterium lacus isolated from northern peatlands.</title>
        <authorList>
            <person name="Cadillo-Quiroz H."/>
            <person name="Brauer S.L."/>
            <person name="Goodson N."/>
            <person name="Yavitt J.B."/>
            <person name="Zinder S.H."/>
        </authorList>
    </citation>
    <scope>NUCLEOTIDE SEQUENCE [LARGE SCALE GENOMIC DNA]</scope>
    <source>
        <strain evidence="3">DSM 25820 / JCM 18151 / SWAN1</strain>
    </source>
</reference>
<dbReference type="Proteomes" id="UP000009231">
    <property type="component" value="Chromosome"/>
</dbReference>
<keyword evidence="1" id="KW-0472">Membrane</keyword>
<dbReference type="GeneID" id="68611008"/>
<evidence type="ECO:0000313" key="3">
    <source>
        <dbReference type="Proteomes" id="UP000009231"/>
    </source>
</evidence>
<sequence>MGIVFPHSANEIFSVARRDQQPDASGIMNTGINLGSSLGTAVLGVILILGSFSGLGLALNNTNVPYQQEQIIGIHSWFESIGIGKSGNIDEKQVLVSSKKIDTMKSAFDIIIIVLLIGLVSSLLIPPHKKKLKHVDGCVTSQI</sequence>
<name>F6D5E5_METPW</name>
<evidence type="ECO:0000256" key="1">
    <source>
        <dbReference type="SAM" id="Phobius"/>
    </source>
</evidence>
<dbReference type="EMBL" id="CP002772">
    <property type="protein sequence ID" value="AEG18886.1"/>
    <property type="molecule type" value="Genomic_DNA"/>
</dbReference>
<dbReference type="SUPFAM" id="SSF103473">
    <property type="entry name" value="MFS general substrate transporter"/>
    <property type="match status" value="1"/>
</dbReference>
<accession>F6D5E5</accession>